<dbReference type="EMBL" id="CAJNOM010000158">
    <property type="protein sequence ID" value="CAF1157044.1"/>
    <property type="molecule type" value="Genomic_DNA"/>
</dbReference>
<sequence length="110" mass="11851">MASKPLRIAPEPSAIKIFGVILTLTTLDLHSSSIGAKGVQHLCDALRINTTLTTLLLDLNKIGAQGAQHLGDALRINTTLTTLNFEGNDEIGDGEVQHLDDALRNNRVIR</sequence>
<dbReference type="Gene3D" id="3.80.10.10">
    <property type="entry name" value="Ribonuclease Inhibitor"/>
    <property type="match status" value="1"/>
</dbReference>
<dbReference type="InterPro" id="IPR032675">
    <property type="entry name" value="LRR_dom_sf"/>
</dbReference>
<evidence type="ECO:0000313" key="1">
    <source>
        <dbReference type="EMBL" id="CAF1157044.1"/>
    </source>
</evidence>
<evidence type="ECO:0000313" key="2">
    <source>
        <dbReference type="Proteomes" id="UP000663832"/>
    </source>
</evidence>
<dbReference type="Proteomes" id="UP000663832">
    <property type="component" value="Unassembled WGS sequence"/>
</dbReference>
<reference evidence="1" key="1">
    <citation type="submission" date="2021-02" db="EMBL/GenBank/DDBJ databases">
        <authorList>
            <person name="Nowell W R."/>
        </authorList>
    </citation>
    <scope>NUCLEOTIDE SEQUENCE</scope>
</reference>
<evidence type="ECO:0008006" key="3">
    <source>
        <dbReference type="Google" id="ProtNLM"/>
    </source>
</evidence>
<organism evidence="1 2">
    <name type="scientific">Adineta steineri</name>
    <dbReference type="NCBI Taxonomy" id="433720"/>
    <lineage>
        <taxon>Eukaryota</taxon>
        <taxon>Metazoa</taxon>
        <taxon>Spiralia</taxon>
        <taxon>Gnathifera</taxon>
        <taxon>Rotifera</taxon>
        <taxon>Eurotatoria</taxon>
        <taxon>Bdelloidea</taxon>
        <taxon>Adinetida</taxon>
        <taxon>Adinetidae</taxon>
        <taxon>Adineta</taxon>
    </lineage>
</organism>
<name>A0A814T5Q4_9BILA</name>
<dbReference type="InterPro" id="IPR001611">
    <property type="entry name" value="Leu-rich_rpt"/>
</dbReference>
<keyword evidence="2" id="KW-1185">Reference proteome</keyword>
<dbReference type="SUPFAM" id="SSF52047">
    <property type="entry name" value="RNI-like"/>
    <property type="match status" value="1"/>
</dbReference>
<dbReference type="SMART" id="SM00368">
    <property type="entry name" value="LRR_RI"/>
    <property type="match status" value="3"/>
</dbReference>
<dbReference type="PANTHER" id="PTHR24112">
    <property type="entry name" value="LEUCINE-RICH REPEAT, ISOFORM F-RELATED"/>
    <property type="match status" value="1"/>
</dbReference>
<protein>
    <recommendedName>
        <fullName evidence="3">RNI-like protein</fullName>
    </recommendedName>
</protein>
<dbReference type="OrthoDB" id="120976at2759"/>
<accession>A0A814T5Q4</accession>
<dbReference type="Pfam" id="PF13516">
    <property type="entry name" value="LRR_6"/>
    <property type="match status" value="3"/>
</dbReference>
<gene>
    <name evidence="1" type="ORF">QVE165_LOCUS23338</name>
</gene>
<dbReference type="AlphaFoldDB" id="A0A814T5Q4"/>
<comment type="caution">
    <text evidence="1">The sequence shown here is derived from an EMBL/GenBank/DDBJ whole genome shotgun (WGS) entry which is preliminary data.</text>
</comment>
<dbReference type="InterPro" id="IPR051279">
    <property type="entry name" value="PP1-Reg/Actin-Interact_Protein"/>
</dbReference>
<proteinExistence type="predicted"/>